<evidence type="ECO:0000256" key="3">
    <source>
        <dbReference type="ARBA" id="ARBA00012744"/>
    </source>
</evidence>
<keyword evidence="5" id="KW-0136">Cellulose degradation</keyword>
<organism evidence="10 11">
    <name type="scientific">Pseudonocardia charpentierae</name>
    <dbReference type="NCBI Taxonomy" id="3075545"/>
    <lineage>
        <taxon>Bacteria</taxon>
        <taxon>Bacillati</taxon>
        <taxon>Actinomycetota</taxon>
        <taxon>Actinomycetes</taxon>
        <taxon>Pseudonocardiales</taxon>
        <taxon>Pseudonocardiaceae</taxon>
        <taxon>Pseudonocardia</taxon>
    </lineage>
</organism>
<evidence type="ECO:0000313" key="10">
    <source>
        <dbReference type="EMBL" id="MDT0351486.1"/>
    </source>
</evidence>
<dbReference type="PANTHER" id="PTHR10353">
    <property type="entry name" value="GLYCOSYL HYDROLASE"/>
    <property type="match status" value="1"/>
</dbReference>
<dbReference type="PROSITE" id="PS00653">
    <property type="entry name" value="GLYCOSYL_HYDROL_F1_2"/>
    <property type="match status" value="1"/>
</dbReference>
<keyword evidence="6" id="KW-0119">Carbohydrate metabolism</keyword>
<dbReference type="InterPro" id="IPR017736">
    <property type="entry name" value="Glyco_hydro_1_beta-glucosidase"/>
</dbReference>
<dbReference type="NCBIfam" id="TIGR03356">
    <property type="entry name" value="BGL"/>
    <property type="match status" value="1"/>
</dbReference>
<gene>
    <name evidence="10" type="ORF">RM445_18300</name>
</gene>
<evidence type="ECO:0000256" key="6">
    <source>
        <dbReference type="ARBA" id="ARBA00023277"/>
    </source>
</evidence>
<name>A0ABU2NC06_9PSEU</name>
<dbReference type="EMBL" id="JAVREJ010000013">
    <property type="protein sequence ID" value="MDT0351486.1"/>
    <property type="molecule type" value="Genomic_DNA"/>
</dbReference>
<evidence type="ECO:0000256" key="1">
    <source>
        <dbReference type="ARBA" id="ARBA00000448"/>
    </source>
</evidence>
<dbReference type="InterPro" id="IPR017853">
    <property type="entry name" value="GH"/>
</dbReference>
<dbReference type="Gene3D" id="3.20.20.80">
    <property type="entry name" value="Glycosidases"/>
    <property type="match status" value="1"/>
</dbReference>
<dbReference type="Pfam" id="PF00232">
    <property type="entry name" value="Glyco_hydro_1"/>
    <property type="match status" value="1"/>
</dbReference>
<dbReference type="Proteomes" id="UP001183202">
    <property type="component" value="Unassembled WGS sequence"/>
</dbReference>
<comment type="catalytic activity">
    <reaction evidence="1 9">
        <text>Hydrolysis of terminal, non-reducing beta-D-glucosyl residues with release of beta-D-glucose.</text>
        <dbReference type="EC" id="3.2.1.21"/>
    </reaction>
</comment>
<dbReference type="InterPro" id="IPR001360">
    <property type="entry name" value="Glyco_hydro_1"/>
</dbReference>
<evidence type="ECO:0000256" key="2">
    <source>
        <dbReference type="ARBA" id="ARBA00010838"/>
    </source>
</evidence>
<comment type="caution">
    <text evidence="10">The sequence shown here is derived from an EMBL/GenBank/DDBJ whole genome shotgun (WGS) entry which is preliminary data.</text>
</comment>
<dbReference type="RefSeq" id="WP_311557822.1">
    <property type="nucleotide sequence ID" value="NZ_JAVREJ010000013.1"/>
</dbReference>
<dbReference type="PANTHER" id="PTHR10353:SF36">
    <property type="entry name" value="LP05116P"/>
    <property type="match status" value="1"/>
</dbReference>
<keyword evidence="11" id="KW-1185">Reference proteome</keyword>
<keyword evidence="4 9" id="KW-0378">Hydrolase</keyword>
<evidence type="ECO:0000256" key="9">
    <source>
        <dbReference type="RuleBase" id="RU361175"/>
    </source>
</evidence>
<reference evidence="11" key="1">
    <citation type="submission" date="2023-07" db="EMBL/GenBank/DDBJ databases">
        <title>30 novel species of actinomycetes from the DSMZ collection.</title>
        <authorList>
            <person name="Nouioui I."/>
        </authorList>
    </citation>
    <scope>NUCLEOTIDE SEQUENCE [LARGE SCALE GENOMIC DNA]</scope>
    <source>
        <strain evidence="11">DSM 45834</strain>
    </source>
</reference>
<dbReference type="PRINTS" id="PR00131">
    <property type="entry name" value="GLHYDRLASE1"/>
</dbReference>
<comment type="similarity">
    <text evidence="2 9">Belongs to the glycosyl hydrolase 1 family.</text>
</comment>
<proteinExistence type="inferred from homology"/>
<protein>
    <recommendedName>
        <fullName evidence="3 9">Beta-glucosidase</fullName>
        <ecNumber evidence="3 9">3.2.1.21</ecNumber>
    </recommendedName>
</protein>
<sequence>MTLASPEAATDVLSFPPGFLWGAATAAYQIEGAAAEGGRTPSIWDTFSHTPGLVANGDTGDVADDHYHRYADDVALMASLGLTSYRFSVAWPRITPQVTADALGPVNDEGLAFYSTLVDTLLAAGITPAVTLYHWDLPQALEDAGGWAARATAERFGEYAGVVAAALGDRVPLFITLNEPWCSAYLGYASGAHAPGRTDPVLALAAVHHLNLAHGLASAAIREAAPEARVGVTLNLAWVRPETDSSADLDAARRCDGLQNRVFLDPILRGRYPVDVVADTAGVTGWGFVQPGDMETIAAPLDVLGLNYYSPLHVRHWTRERPRETADGHGDAAATPWIACDDVEFPPRSGPTTDMGWGIDPRGLTELLLRVSEERPDLELMVTENGAAFPDVVGADGLVHDDDRIDYLRGHLAAVHAAIGAGARVTGYCVWSLLDNFEWAWGYAKRFGIVHVDYATLERTPKASARFYAQVVKENAVPVR</sequence>
<evidence type="ECO:0000256" key="8">
    <source>
        <dbReference type="ARBA" id="ARBA00023326"/>
    </source>
</evidence>
<dbReference type="EC" id="3.2.1.21" evidence="3 9"/>
<keyword evidence="8" id="KW-0624">Polysaccharide degradation</keyword>
<dbReference type="GO" id="GO:0008422">
    <property type="term" value="F:beta-glucosidase activity"/>
    <property type="evidence" value="ECO:0007669"/>
    <property type="project" value="UniProtKB-EC"/>
</dbReference>
<keyword evidence="7 9" id="KW-0326">Glycosidase</keyword>
<evidence type="ECO:0000256" key="5">
    <source>
        <dbReference type="ARBA" id="ARBA00023001"/>
    </source>
</evidence>
<accession>A0ABU2NC06</accession>
<dbReference type="InterPro" id="IPR033132">
    <property type="entry name" value="GH_1_N_CS"/>
</dbReference>
<dbReference type="SUPFAM" id="SSF51445">
    <property type="entry name" value="(Trans)glycosidases"/>
    <property type="match status" value="1"/>
</dbReference>
<evidence type="ECO:0000256" key="7">
    <source>
        <dbReference type="ARBA" id="ARBA00023295"/>
    </source>
</evidence>
<evidence type="ECO:0000313" key="11">
    <source>
        <dbReference type="Proteomes" id="UP001183202"/>
    </source>
</evidence>
<evidence type="ECO:0000256" key="4">
    <source>
        <dbReference type="ARBA" id="ARBA00022801"/>
    </source>
</evidence>